<name>A0AAE1SIS0_9SOLA</name>
<keyword evidence="3" id="KW-1185">Reference proteome</keyword>
<organism evidence="2 3">
    <name type="scientific">Anisodus tanguticus</name>
    <dbReference type="NCBI Taxonomy" id="243964"/>
    <lineage>
        <taxon>Eukaryota</taxon>
        <taxon>Viridiplantae</taxon>
        <taxon>Streptophyta</taxon>
        <taxon>Embryophyta</taxon>
        <taxon>Tracheophyta</taxon>
        <taxon>Spermatophyta</taxon>
        <taxon>Magnoliopsida</taxon>
        <taxon>eudicotyledons</taxon>
        <taxon>Gunneridae</taxon>
        <taxon>Pentapetalae</taxon>
        <taxon>asterids</taxon>
        <taxon>lamiids</taxon>
        <taxon>Solanales</taxon>
        <taxon>Solanaceae</taxon>
        <taxon>Solanoideae</taxon>
        <taxon>Hyoscyameae</taxon>
        <taxon>Anisodus</taxon>
    </lineage>
</organism>
<feature type="compositionally biased region" description="Basic and acidic residues" evidence="1">
    <location>
        <begin position="20"/>
        <end position="31"/>
    </location>
</feature>
<feature type="region of interest" description="Disordered" evidence="1">
    <location>
        <begin position="1"/>
        <end position="43"/>
    </location>
</feature>
<dbReference type="Proteomes" id="UP001291623">
    <property type="component" value="Unassembled WGS sequence"/>
</dbReference>
<comment type="caution">
    <text evidence="2">The sequence shown here is derived from an EMBL/GenBank/DDBJ whole genome shotgun (WGS) entry which is preliminary data.</text>
</comment>
<evidence type="ECO:0000313" key="2">
    <source>
        <dbReference type="EMBL" id="KAK4370475.1"/>
    </source>
</evidence>
<sequence>MAAERFVSVTNGTPDVSGRFGEKKKEKEREWKKRKKKKPEKKIKEKIPLKDHVFGNSQFNQQLHSLEIDHQLDLQILEN</sequence>
<protein>
    <submittedName>
        <fullName evidence="2">Uncharacterized protein</fullName>
    </submittedName>
</protein>
<dbReference type="AlphaFoldDB" id="A0AAE1SIS0"/>
<evidence type="ECO:0000313" key="3">
    <source>
        <dbReference type="Proteomes" id="UP001291623"/>
    </source>
</evidence>
<dbReference type="EMBL" id="JAVYJV010000005">
    <property type="protein sequence ID" value="KAK4370475.1"/>
    <property type="molecule type" value="Genomic_DNA"/>
</dbReference>
<feature type="compositionally biased region" description="Basic residues" evidence="1">
    <location>
        <begin position="32"/>
        <end position="41"/>
    </location>
</feature>
<reference evidence="2" key="1">
    <citation type="submission" date="2023-12" db="EMBL/GenBank/DDBJ databases">
        <title>Genome assembly of Anisodus tanguticus.</title>
        <authorList>
            <person name="Wang Y.-J."/>
        </authorList>
    </citation>
    <scope>NUCLEOTIDE SEQUENCE</scope>
    <source>
        <strain evidence="2">KB-2021</strain>
        <tissue evidence="2">Leaf</tissue>
    </source>
</reference>
<gene>
    <name evidence="2" type="ORF">RND71_009950</name>
</gene>
<proteinExistence type="predicted"/>
<accession>A0AAE1SIS0</accession>
<evidence type="ECO:0000256" key="1">
    <source>
        <dbReference type="SAM" id="MobiDB-lite"/>
    </source>
</evidence>